<proteinExistence type="predicted"/>
<feature type="signal peptide" evidence="1">
    <location>
        <begin position="1"/>
        <end position="32"/>
    </location>
</feature>
<evidence type="ECO:0000313" key="2">
    <source>
        <dbReference type="EMBL" id="CBL23505.1"/>
    </source>
</evidence>
<dbReference type="HOGENOM" id="CLU_1335379_0_0_9"/>
<protein>
    <submittedName>
        <fullName evidence="2">Uncharacterized protein</fullName>
    </submittedName>
</protein>
<gene>
    <name evidence="2" type="ORF">CK5_21430</name>
</gene>
<evidence type="ECO:0000313" key="3">
    <source>
        <dbReference type="Proteomes" id="UP000008955"/>
    </source>
</evidence>
<dbReference type="AlphaFoldDB" id="D4LRU7"/>
<dbReference type="Gene3D" id="2.60.120.380">
    <property type="match status" value="2"/>
</dbReference>
<dbReference type="KEGG" id="rob:CK5_21430"/>
<dbReference type="SUPFAM" id="SSF89260">
    <property type="entry name" value="Collagen-binding domain"/>
    <property type="match status" value="1"/>
</dbReference>
<reference evidence="2 3" key="1">
    <citation type="submission" date="2010-03" db="EMBL/GenBank/DDBJ databases">
        <title>The genome sequence of Ruminococcus obeum A2-162.</title>
        <authorList>
            <consortium name="metaHIT consortium -- http://www.metahit.eu/"/>
            <person name="Pajon A."/>
            <person name="Turner K."/>
            <person name="Parkhill J."/>
            <person name="Duncan S."/>
            <person name="Flint H."/>
        </authorList>
    </citation>
    <scope>NUCLEOTIDE SEQUENCE [LARGE SCALE GENOMIC DNA]</scope>
    <source>
        <strain evidence="2 3">A2-162</strain>
    </source>
</reference>
<reference evidence="2 3" key="2">
    <citation type="submission" date="2010-03" db="EMBL/GenBank/DDBJ databases">
        <authorList>
            <person name="Pajon A."/>
        </authorList>
    </citation>
    <scope>NUCLEOTIDE SEQUENCE [LARGE SCALE GENOMIC DNA]</scope>
    <source>
        <strain evidence="2 3">A2-162</strain>
    </source>
</reference>
<keyword evidence="3" id="KW-1185">Reference proteome</keyword>
<accession>D4LRU7</accession>
<feature type="chain" id="PRO_5039705383" evidence="1">
    <location>
        <begin position="33"/>
        <end position="205"/>
    </location>
</feature>
<keyword evidence="1" id="KW-0732">Signal</keyword>
<sequence>MLGERVKKLTKLMLTGLTMALCVVAFSPTVKAEAAMLQESEPNDNPAQANQLPLNTWVKGKMDDEYDYDVDWYQFTIPKRGVSQIEMIPDSTNTSGAGWEVSVQDVNRHEMLQISGRTAESYKLGLAPGKYYMKVSGIHQTFVDNTHPYNLRINYSESEEWEIEQYYENKNFSNANNILPNKKYTGNMYSERDVDYYRVKINGKQ</sequence>
<dbReference type="EMBL" id="FP929054">
    <property type="protein sequence ID" value="CBL23505.1"/>
    <property type="molecule type" value="Genomic_DNA"/>
</dbReference>
<dbReference type="RefSeq" id="WP_015542318.1">
    <property type="nucleotide sequence ID" value="NC_021022.1"/>
</dbReference>
<dbReference type="Proteomes" id="UP000008955">
    <property type="component" value="Chromosome"/>
</dbReference>
<organism evidence="2 3">
    <name type="scientific">Blautia obeum A2-162</name>
    <dbReference type="NCBI Taxonomy" id="657314"/>
    <lineage>
        <taxon>Bacteria</taxon>
        <taxon>Bacillati</taxon>
        <taxon>Bacillota</taxon>
        <taxon>Clostridia</taxon>
        <taxon>Lachnospirales</taxon>
        <taxon>Lachnospiraceae</taxon>
        <taxon>Blautia</taxon>
    </lineage>
</organism>
<dbReference type="PATRIC" id="fig|657314.3.peg.1999"/>
<evidence type="ECO:0000256" key="1">
    <source>
        <dbReference type="SAM" id="SignalP"/>
    </source>
</evidence>
<name>D4LRU7_9FIRM</name>